<keyword evidence="3 5" id="KW-0067">ATP-binding</keyword>
<dbReference type="InterPro" id="IPR003593">
    <property type="entry name" value="AAA+_ATPase"/>
</dbReference>
<keyword evidence="1" id="KW-0813">Transport</keyword>
<evidence type="ECO:0000256" key="1">
    <source>
        <dbReference type="ARBA" id="ARBA00022448"/>
    </source>
</evidence>
<keyword evidence="2" id="KW-0547">Nucleotide-binding</keyword>
<name>A0ABZ3JB20_SPOA4</name>
<evidence type="ECO:0000313" key="5">
    <source>
        <dbReference type="EMBL" id="XFO75345.1"/>
    </source>
</evidence>
<gene>
    <name evidence="5" type="primary">pstB</name>
    <name evidence="5" type="ORF">SPACI_054640</name>
</gene>
<dbReference type="InterPro" id="IPR027417">
    <property type="entry name" value="P-loop_NTPase"/>
</dbReference>
<dbReference type="SMART" id="SM00382">
    <property type="entry name" value="AAA"/>
    <property type="match status" value="1"/>
</dbReference>
<dbReference type="PANTHER" id="PTHR43423">
    <property type="entry name" value="ABC TRANSPORTER I FAMILY MEMBER 17"/>
    <property type="match status" value="1"/>
</dbReference>
<evidence type="ECO:0000259" key="4">
    <source>
        <dbReference type="PROSITE" id="PS50893"/>
    </source>
</evidence>
<evidence type="ECO:0000313" key="6">
    <source>
        <dbReference type="Proteomes" id="UP000216052"/>
    </source>
</evidence>
<dbReference type="PROSITE" id="PS50893">
    <property type="entry name" value="ABC_TRANSPORTER_2"/>
    <property type="match status" value="1"/>
</dbReference>
<accession>A0ABZ3JB20</accession>
<dbReference type="InterPro" id="IPR017871">
    <property type="entry name" value="ABC_transporter-like_CS"/>
</dbReference>
<dbReference type="EMBL" id="CP155571">
    <property type="protein sequence ID" value="XFO75345.1"/>
    <property type="molecule type" value="Genomic_DNA"/>
</dbReference>
<feature type="domain" description="ABC transporter" evidence="4">
    <location>
        <begin position="2"/>
        <end position="211"/>
    </location>
</feature>
<dbReference type="SUPFAM" id="SSF52540">
    <property type="entry name" value="P-loop containing nucleoside triphosphate hydrolases"/>
    <property type="match status" value="1"/>
</dbReference>
<protein>
    <submittedName>
        <fullName evidence="5">Phosphate import ATP-binding protein PstB</fullName>
    </submittedName>
</protein>
<dbReference type="Pfam" id="PF00005">
    <property type="entry name" value="ABC_tran"/>
    <property type="match status" value="1"/>
</dbReference>
<sequence>MFIVENLRYKRILEIVSLTISRPISCIMGPSGSGKTTLLRMLNRLNAPDEGRILYNGQDIALMDTIKLRRNVVMLGQMPVIYSGTVADNLQIGLQFSQRPPASDEDLRKSLAWVELDKELADSCHNFSGGEKQRLCLARIMLMDADTYLLDEPSAALDKNTERFIIEHLTEFVLRKNKQMVMVTHSEQIAQSFPQTIIRMEGGRVTEAYHE</sequence>
<reference evidence="5" key="1">
    <citation type="submission" date="2024-05" db="EMBL/GenBank/DDBJ databases">
        <title>Isolation and characterization of Sporomusa carbonis sp. nov., a carboxydotrophic hydrogenogen in the genus of Sporomusa isolated from a charcoal burning pile.</title>
        <authorList>
            <person name="Boeer T."/>
            <person name="Rosenbaum F."/>
            <person name="Eysell L."/>
            <person name="Mueller V."/>
            <person name="Daniel R."/>
            <person name="Poehlein A."/>
        </authorList>
    </citation>
    <scope>NUCLEOTIDE SEQUENCE [LARGE SCALE GENOMIC DNA]</scope>
    <source>
        <strain evidence="5">DSM 3132</strain>
    </source>
</reference>
<evidence type="ECO:0000256" key="2">
    <source>
        <dbReference type="ARBA" id="ARBA00022741"/>
    </source>
</evidence>
<dbReference type="InterPro" id="IPR003439">
    <property type="entry name" value="ABC_transporter-like_ATP-bd"/>
</dbReference>
<dbReference type="GO" id="GO:0005524">
    <property type="term" value="F:ATP binding"/>
    <property type="evidence" value="ECO:0007669"/>
    <property type="project" value="UniProtKB-KW"/>
</dbReference>
<evidence type="ECO:0000256" key="3">
    <source>
        <dbReference type="ARBA" id="ARBA00022840"/>
    </source>
</evidence>
<dbReference type="Proteomes" id="UP000216052">
    <property type="component" value="Chromosome"/>
</dbReference>
<dbReference type="Gene3D" id="3.40.50.300">
    <property type="entry name" value="P-loop containing nucleotide triphosphate hydrolases"/>
    <property type="match status" value="1"/>
</dbReference>
<dbReference type="PROSITE" id="PS00211">
    <property type="entry name" value="ABC_TRANSPORTER_1"/>
    <property type="match status" value="1"/>
</dbReference>
<proteinExistence type="predicted"/>
<keyword evidence="6" id="KW-1185">Reference proteome</keyword>
<organism evidence="5 6">
    <name type="scientific">Sporomusa acidovorans (strain ATCC 49682 / DSM 3132 / Mol)</name>
    <dbReference type="NCBI Taxonomy" id="1123286"/>
    <lineage>
        <taxon>Bacteria</taxon>
        <taxon>Bacillati</taxon>
        <taxon>Bacillota</taxon>
        <taxon>Negativicutes</taxon>
        <taxon>Selenomonadales</taxon>
        <taxon>Sporomusaceae</taxon>
        <taxon>Sporomusa</taxon>
    </lineage>
</organism>
<dbReference type="PANTHER" id="PTHR43423:SF1">
    <property type="entry name" value="ABC TRANSPORTER I FAMILY MEMBER 17"/>
    <property type="match status" value="1"/>
</dbReference>